<name>A0ABY4AA25_9BURK</name>
<keyword evidence="1" id="KW-0732">Signal</keyword>
<evidence type="ECO:0000256" key="1">
    <source>
        <dbReference type="SAM" id="SignalP"/>
    </source>
</evidence>
<dbReference type="EMBL" id="CP063361">
    <property type="protein sequence ID" value="UOD31655.1"/>
    <property type="molecule type" value="Genomic_DNA"/>
</dbReference>
<dbReference type="RefSeq" id="WP_243492768.1">
    <property type="nucleotide sequence ID" value="NZ_CP063361.1"/>
</dbReference>
<proteinExistence type="predicted"/>
<dbReference type="Proteomes" id="UP000831532">
    <property type="component" value="Chromosome"/>
</dbReference>
<sequence length="149" mass="15828">MKRTVLALLIATACTWAHGAAATALVKQAMRCELTMGRMSAVQQALDTLPGYTSHQGAYYSKTPISLFGIPTLRISADNDKSAGDFYISVFKGAALEAIASAARLSSTGNGDFVRKTPHGTLRARIYADGEVALICRMHEGKEIAPAPL</sequence>
<organism evidence="2 3">
    <name type="scientific">Massilia violaceinigra</name>
    <dbReference type="NCBI Taxonomy" id="2045208"/>
    <lineage>
        <taxon>Bacteria</taxon>
        <taxon>Pseudomonadati</taxon>
        <taxon>Pseudomonadota</taxon>
        <taxon>Betaproteobacteria</taxon>
        <taxon>Burkholderiales</taxon>
        <taxon>Oxalobacteraceae</taxon>
        <taxon>Telluria group</taxon>
        <taxon>Massilia</taxon>
    </lineage>
</organism>
<reference evidence="2 3" key="1">
    <citation type="submission" date="2020-10" db="EMBL/GenBank/DDBJ databases">
        <title>Genome analysis of Massilia species.</title>
        <authorList>
            <person name="Jung D.-H."/>
        </authorList>
    </citation>
    <scope>NUCLEOTIDE SEQUENCE [LARGE SCALE GENOMIC DNA]</scope>
    <source>
        <strain evidence="3">sipir</strain>
    </source>
</reference>
<protein>
    <submittedName>
        <fullName evidence="2">Uncharacterized protein</fullName>
    </submittedName>
</protein>
<accession>A0ABY4AA25</accession>
<evidence type="ECO:0000313" key="3">
    <source>
        <dbReference type="Proteomes" id="UP000831532"/>
    </source>
</evidence>
<feature type="signal peptide" evidence="1">
    <location>
        <begin position="1"/>
        <end position="19"/>
    </location>
</feature>
<gene>
    <name evidence="2" type="ORF">INH39_08220</name>
</gene>
<keyword evidence="3" id="KW-1185">Reference proteome</keyword>
<feature type="chain" id="PRO_5046918511" evidence="1">
    <location>
        <begin position="20"/>
        <end position="149"/>
    </location>
</feature>
<evidence type="ECO:0000313" key="2">
    <source>
        <dbReference type="EMBL" id="UOD31655.1"/>
    </source>
</evidence>